<dbReference type="RefSeq" id="WP_250140422.1">
    <property type="nucleotide sequence ID" value="NZ_JALIQP010000002.1"/>
</dbReference>
<keyword evidence="3" id="KW-1185">Reference proteome</keyword>
<keyword evidence="1" id="KW-0472">Membrane</keyword>
<evidence type="ECO:0008006" key="4">
    <source>
        <dbReference type="Google" id="ProtNLM"/>
    </source>
</evidence>
<dbReference type="AlphaFoldDB" id="A0ABD5PQQ8"/>
<sequence length="82" mass="8414">MDTETIVFGGLLGVQVVGSLVLVLGFFLQGVGSLVAVGGLLILASVVGLAFTATLVDEDDHTVHVPDRRGGLIPGLGRDSER</sequence>
<feature type="transmembrane region" description="Helical" evidence="1">
    <location>
        <begin position="6"/>
        <end position="27"/>
    </location>
</feature>
<organism evidence="2 3">
    <name type="scientific">Halosolutus amylolyticus</name>
    <dbReference type="NCBI Taxonomy" id="2932267"/>
    <lineage>
        <taxon>Archaea</taxon>
        <taxon>Methanobacteriati</taxon>
        <taxon>Methanobacteriota</taxon>
        <taxon>Stenosarchaea group</taxon>
        <taxon>Halobacteria</taxon>
        <taxon>Halobacteriales</taxon>
        <taxon>Natrialbaceae</taxon>
        <taxon>Halosolutus</taxon>
    </lineage>
</organism>
<dbReference type="Proteomes" id="UP001595898">
    <property type="component" value="Unassembled WGS sequence"/>
</dbReference>
<feature type="transmembrane region" description="Helical" evidence="1">
    <location>
        <begin position="34"/>
        <end position="56"/>
    </location>
</feature>
<comment type="caution">
    <text evidence="2">The sequence shown here is derived from an EMBL/GenBank/DDBJ whole genome shotgun (WGS) entry which is preliminary data.</text>
</comment>
<evidence type="ECO:0000256" key="1">
    <source>
        <dbReference type="SAM" id="Phobius"/>
    </source>
</evidence>
<protein>
    <recommendedName>
        <fullName evidence="4">Major facilitator superfamily (MFS) profile domain-containing protein</fullName>
    </recommendedName>
</protein>
<name>A0ABD5PQQ8_9EURY</name>
<reference evidence="2 3" key="1">
    <citation type="journal article" date="2019" name="Int. J. Syst. Evol. Microbiol.">
        <title>The Global Catalogue of Microorganisms (GCM) 10K type strain sequencing project: providing services to taxonomists for standard genome sequencing and annotation.</title>
        <authorList>
            <consortium name="The Broad Institute Genomics Platform"/>
            <consortium name="The Broad Institute Genome Sequencing Center for Infectious Disease"/>
            <person name="Wu L."/>
            <person name="Ma J."/>
        </authorList>
    </citation>
    <scope>NUCLEOTIDE SEQUENCE [LARGE SCALE GENOMIC DNA]</scope>
    <source>
        <strain evidence="2 3">WLHS5</strain>
    </source>
</reference>
<keyword evidence="1" id="KW-0812">Transmembrane</keyword>
<evidence type="ECO:0000313" key="3">
    <source>
        <dbReference type="Proteomes" id="UP001595898"/>
    </source>
</evidence>
<dbReference type="EMBL" id="JBHSFA010000007">
    <property type="protein sequence ID" value="MFC4542890.1"/>
    <property type="molecule type" value="Genomic_DNA"/>
</dbReference>
<proteinExistence type="predicted"/>
<accession>A0ABD5PQQ8</accession>
<evidence type="ECO:0000313" key="2">
    <source>
        <dbReference type="EMBL" id="MFC4542890.1"/>
    </source>
</evidence>
<keyword evidence="1" id="KW-1133">Transmembrane helix</keyword>
<gene>
    <name evidence="2" type="ORF">ACFO5R_13260</name>
</gene>